<proteinExistence type="inferred from homology"/>
<feature type="non-terminal residue" evidence="9">
    <location>
        <position position="61"/>
    </location>
</feature>
<name>A0A8S3BDK1_9BILA</name>
<keyword evidence="4" id="KW-0677">Repeat</keyword>
<organism evidence="9 11">
    <name type="scientific">Rotaria magnacalcarata</name>
    <dbReference type="NCBI Taxonomy" id="392030"/>
    <lineage>
        <taxon>Eukaryota</taxon>
        <taxon>Metazoa</taxon>
        <taxon>Spiralia</taxon>
        <taxon>Gnathifera</taxon>
        <taxon>Rotifera</taxon>
        <taxon>Eurotatoria</taxon>
        <taxon>Bdelloidea</taxon>
        <taxon>Philodinida</taxon>
        <taxon>Philodinidae</taxon>
        <taxon>Rotaria</taxon>
    </lineage>
</organism>
<evidence type="ECO:0000256" key="3">
    <source>
        <dbReference type="ARBA" id="ARBA00022448"/>
    </source>
</evidence>
<keyword evidence="6" id="KW-0812">Transmembrane</keyword>
<evidence type="ECO:0000256" key="2">
    <source>
        <dbReference type="ARBA" id="ARBA00006375"/>
    </source>
</evidence>
<evidence type="ECO:0000256" key="1">
    <source>
        <dbReference type="ARBA" id="ARBA00004448"/>
    </source>
</evidence>
<dbReference type="Proteomes" id="UP000676336">
    <property type="component" value="Unassembled WGS sequence"/>
</dbReference>
<evidence type="ECO:0000256" key="7">
    <source>
        <dbReference type="ARBA" id="ARBA00023128"/>
    </source>
</evidence>
<dbReference type="EMBL" id="CAJOBJ010190009">
    <property type="protein sequence ID" value="CAF4950019.1"/>
    <property type="molecule type" value="Genomic_DNA"/>
</dbReference>
<dbReference type="EMBL" id="CAJOBI010000533">
    <property type="protein sequence ID" value="CAF3829639.1"/>
    <property type="molecule type" value="Genomic_DNA"/>
</dbReference>
<keyword evidence="3" id="KW-0813">Transport</keyword>
<gene>
    <name evidence="9" type="ORF">GIL414_LOCUS45839</name>
    <name evidence="10" type="ORF">GIL414_LOCUS54271</name>
    <name evidence="8" type="ORF">SMN809_LOCUS2785</name>
</gene>
<dbReference type="EMBL" id="CAJOBJ010142202">
    <property type="protein sequence ID" value="CAF4768252.1"/>
    <property type="molecule type" value="Genomic_DNA"/>
</dbReference>
<evidence type="ECO:0000256" key="4">
    <source>
        <dbReference type="ARBA" id="ARBA00022737"/>
    </source>
</evidence>
<evidence type="ECO:0000313" key="11">
    <source>
        <dbReference type="Proteomes" id="UP000681720"/>
    </source>
</evidence>
<evidence type="ECO:0000313" key="10">
    <source>
        <dbReference type="EMBL" id="CAF4950019.1"/>
    </source>
</evidence>
<dbReference type="Proteomes" id="UP000681720">
    <property type="component" value="Unassembled WGS sequence"/>
</dbReference>
<evidence type="ECO:0000313" key="9">
    <source>
        <dbReference type="EMBL" id="CAF4768252.1"/>
    </source>
</evidence>
<protein>
    <submittedName>
        <fullName evidence="9">Uncharacterized protein</fullName>
    </submittedName>
</protein>
<evidence type="ECO:0000256" key="6">
    <source>
        <dbReference type="ARBA" id="ARBA00022989"/>
    </source>
</evidence>
<keyword evidence="7" id="KW-0496">Mitochondrion</keyword>
<keyword evidence="6" id="KW-0472">Membrane</keyword>
<sequence>MGVPSNQSASTGTVAKWDSRFAGHVPHNASYYSKCILGGILACGLTHTAICPLDVTKCNMQ</sequence>
<evidence type="ECO:0000256" key="5">
    <source>
        <dbReference type="ARBA" id="ARBA00022792"/>
    </source>
</evidence>
<dbReference type="AlphaFoldDB" id="A0A8S3BDK1"/>
<dbReference type="PANTHER" id="PTHR45671:SF10">
    <property type="entry name" value="SOLUTE CARRIER FAMILY 25 MEMBER 3"/>
    <property type="match status" value="1"/>
</dbReference>
<comment type="similarity">
    <text evidence="2">Belongs to the mitochondrial carrier (TC 2.A.29) family.</text>
</comment>
<comment type="caution">
    <text evidence="9">The sequence shown here is derived from an EMBL/GenBank/DDBJ whole genome shotgun (WGS) entry which is preliminary data.</text>
</comment>
<accession>A0A8S3BDK1</accession>
<dbReference type="GO" id="GO:0005743">
    <property type="term" value="C:mitochondrial inner membrane"/>
    <property type="evidence" value="ECO:0007669"/>
    <property type="project" value="UniProtKB-SubCell"/>
</dbReference>
<dbReference type="PANTHER" id="PTHR45671">
    <property type="entry name" value="SOLUTE CARRIER FAMILY 25 (MITOCHONDRIAL CARRIER PHOSPHATE CARRIER), MEMBER 3, LIKE-RELATED-RELATED"/>
    <property type="match status" value="1"/>
</dbReference>
<dbReference type="InterPro" id="IPR044677">
    <property type="entry name" value="SLC25A3/Pic2/Mir1-like"/>
</dbReference>
<comment type="subcellular location">
    <subcellularLocation>
        <location evidence="1">Mitochondrion inner membrane</location>
        <topology evidence="1">Multi-pass membrane protein</topology>
    </subcellularLocation>
</comment>
<dbReference type="GO" id="GO:1990547">
    <property type="term" value="P:mitochondrial phosphate ion transmembrane transport"/>
    <property type="evidence" value="ECO:0007669"/>
    <property type="project" value="InterPro"/>
</dbReference>
<keyword evidence="6" id="KW-1133">Transmembrane helix</keyword>
<evidence type="ECO:0000313" key="8">
    <source>
        <dbReference type="EMBL" id="CAF3829639.1"/>
    </source>
</evidence>
<keyword evidence="5" id="KW-0999">Mitochondrion inner membrane</keyword>
<reference evidence="9" key="1">
    <citation type="submission" date="2021-02" db="EMBL/GenBank/DDBJ databases">
        <authorList>
            <person name="Nowell W R."/>
        </authorList>
    </citation>
    <scope>NUCLEOTIDE SEQUENCE</scope>
</reference>
<dbReference type="GO" id="GO:0005315">
    <property type="term" value="F:phosphate transmembrane transporter activity"/>
    <property type="evidence" value="ECO:0007669"/>
    <property type="project" value="InterPro"/>
</dbReference>